<reference evidence="1" key="1">
    <citation type="submission" date="2022-01" db="EMBL/GenBank/DDBJ databases">
        <authorList>
            <person name="King R."/>
        </authorList>
    </citation>
    <scope>NUCLEOTIDE SEQUENCE</scope>
</reference>
<evidence type="ECO:0000313" key="2">
    <source>
        <dbReference type="Proteomes" id="UP001153636"/>
    </source>
</evidence>
<proteinExistence type="predicted"/>
<keyword evidence="2" id="KW-1185">Reference proteome</keyword>
<gene>
    <name evidence="1" type="ORF">PSYICH_LOCUS14034</name>
</gene>
<sequence>MPKDEHFNIPLINNINISRQFKSIVFKNYILKTVFPDNCCRLSNGNIILVKDIVLIDKYKIVGLKYNSLYQNPCESTDFGICMVQVDSVSPLEIFDLDKVDCKCVQIEHNSNIVIFPLLHTQ</sequence>
<dbReference type="EMBL" id="OV651820">
    <property type="protein sequence ID" value="CAH1114900.1"/>
    <property type="molecule type" value="Genomic_DNA"/>
</dbReference>
<dbReference type="AlphaFoldDB" id="A0A9P0D6N2"/>
<evidence type="ECO:0000313" key="1">
    <source>
        <dbReference type="EMBL" id="CAH1114900.1"/>
    </source>
</evidence>
<accession>A0A9P0D6N2</accession>
<protein>
    <submittedName>
        <fullName evidence="1">Uncharacterized protein</fullName>
    </submittedName>
</protein>
<dbReference type="Proteomes" id="UP001153636">
    <property type="component" value="Chromosome 8"/>
</dbReference>
<name>A0A9P0D6N2_9CUCU</name>
<organism evidence="1 2">
    <name type="scientific">Psylliodes chrysocephalus</name>
    <dbReference type="NCBI Taxonomy" id="3402493"/>
    <lineage>
        <taxon>Eukaryota</taxon>
        <taxon>Metazoa</taxon>
        <taxon>Ecdysozoa</taxon>
        <taxon>Arthropoda</taxon>
        <taxon>Hexapoda</taxon>
        <taxon>Insecta</taxon>
        <taxon>Pterygota</taxon>
        <taxon>Neoptera</taxon>
        <taxon>Endopterygota</taxon>
        <taxon>Coleoptera</taxon>
        <taxon>Polyphaga</taxon>
        <taxon>Cucujiformia</taxon>
        <taxon>Chrysomeloidea</taxon>
        <taxon>Chrysomelidae</taxon>
        <taxon>Galerucinae</taxon>
        <taxon>Alticini</taxon>
        <taxon>Psylliodes</taxon>
    </lineage>
</organism>
<dbReference type="OrthoDB" id="10015795at2759"/>